<keyword evidence="2" id="KW-0472">Membrane</keyword>
<sequence length="59" mass="5643">MGTTIKTHSAPPAAANGSGLAETGTNDNTAAIAGVAATLIVAGGGTAVAVRRRKARRAA</sequence>
<feature type="transmembrane region" description="Helical" evidence="2">
    <location>
        <begin position="30"/>
        <end position="50"/>
    </location>
</feature>
<keyword evidence="2" id="KW-0812">Transmembrane</keyword>
<keyword evidence="2" id="KW-1133">Transmembrane helix</keyword>
<gene>
    <name evidence="3" type="ORF">P8A22_20025</name>
</gene>
<proteinExistence type="predicted"/>
<name>A0ABY9IET0_9ACTN</name>
<evidence type="ECO:0000256" key="1">
    <source>
        <dbReference type="SAM" id="MobiDB-lite"/>
    </source>
</evidence>
<evidence type="ECO:0000313" key="3">
    <source>
        <dbReference type="EMBL" id="WLQ45360.1"/>
    </source>
</evidence>
<dbReference type="NCBIfam" id="TIGR01167">
    <property type="entry name" value="LPXTG_anchor"/>
    <property type="match status" value="1"/>
</dbReference>
<protein>
    <submittedName>
        <fullName evidence="3">LAETG motif-containing sortase-dependent surface protein</fullName>
    </submittedName>
</protein>
<evidence type="ECO:0000313" key="4">
    <source>
        <dbReference type="Proteomes" id="UP001229952"/>
    </source>
</evidence>
<keyword evidence="4" id="KW-1185">Reference proteome</keyword>
<organism evidence="3 4">
    <name type="scientific">Streptomyces laculatispora</name>
    <dbReference type="NCBI Taxonomy" id="887464"/>
    <lineage>
        <taxon>Bacteria</taxon>
        <taxon>Bacillati</taxon>
        <taxon>Actinomycetota</taxon>
        <taxon>Actinomycetes</taxon>
        <taxon>Kitasatosporales</taxon>
        <taxon>Streptomycetaceae</taxon>
        <taxon>Streptomyces</taxon>
    </lineage>
</organism>
<reference evidence="3 4" key="1">
    <citation type="submission" date="2023-03" db="EMBL/GenBank/DDBJ databases">
        <title>Isolation and description of six Streptomyces strains from soil environments, able to metabolize different microbial glucans.</title>
        <authorList>
            <person name="Widen T."/>
            <person name="Larsbrink J."/>
        </authorList>
    </citation>
    <scope>NUCLEOTIDE SEQUENCE [LARGE SCALE GENOMIC DNA]</scope>
    <source>
        <strain evidence="3 4">Mut2</strain>
    </source>
</reference>
<accession>A0ABY9IET0</accession>
<dbReference type="NCBIfam" id="NF041528">
    <property type="entry name" value="strep_LAETG"/>
    <property type="match status" value="1"/>
</dbReference>
<dbReference type="Proteomes" id="UP001229952">
    <property type="component" value="Chromosome"/>
</dbReference>
<evidence type="ECO:0000256" key="2">
    <source>
        <dbReference type="SAM" id="Phobius"/>
    </source>
</evidence>
<dbReference type="EMBL" id="CP120992">
    <property type="protein sequence ID" value="WLQ45360.1"/>
    <property type="molecule type" value="Genomic_DNA"/>
</dbReference>
<feature type="region of interest" description="Disordered" evidence="1">
    <location>
        <begin position="1"/>
        <end position="21"/>
    </location>
</feature>